<feature type="signal peptide" evidence="7">
    <location>
        <begin position="1"/>
        <end position="23"/>
    </location>
</feature>
<dbReference type="SUPFAM" id="SSF48726">
    <property type="entry name" value="Immunoglobulin"/>
    <property type="match status" value="2"/>
</dbReference>
<keyword evidence="4" id="KW-0472">Membrane</keyword>
<reference evidence="10" key="3">
    <citation type="submission" date="2018-12" db="EMBL/GenBank/DDBJ databases">
        <title>G10K-VGP greater horseshoe bat female genome, primary haplotype.</title>
        <authorList>
            <person name="Teeling E."/>
            <person name="Myers G."/>
            <person name="Vernes S."/>
            <person name="Pippel M."/>
            <person name="Winkler S."/>
            <person name="Fedrigo O."/>
            <person name="Rhie A."/>
            <person name="Koren S."/>
            <person name="Phillippy A."/>
            <person name="Lewin H."/>
            <person name="Damas J."/>
            <person name="Howe K."/>
            <person name="Mountcastle J."/>
            <person name="Jarvis E.D."/>
        </authorList>
    </citation>
    <scope>NUCLEOTIDE SEQUENCE [LARGE SCALE GENOMIC DNA]</scope>
</reference>
<dbReference type="GO" id="GO:0009897">
    <property type="term" value="C:external side of plasma membrane"/>
    <property type="evidence" value="ECO:0007669"/>
    <property type="project" value="TreeGrafter"/>
</dbReference>
<dbReference type="InterPro" id="IPR013783">
    <property type="entry name" value="Ig-like_fold"/>
</dbReference>
<reference evidence="9" key="5">
    <citation type="submission" date="2025-09" db="UniProtKB">
        <authorList>
            <consortium name="Ensembl"/>
        </authorList>
    </citation>
    <scope>IDENTIFICATION</scope>
</reference>
<dbReference type="GO" id="GO:0005102">
    <property type="term" value="F:signaling receptor binding"/>
    <property type="evidence" value="ECO:0007669"/>
    <property type="project" value="TreeGrafter"/>
</dbReference>
<feature type="domain" description="Ig-like" evidence="8">
    <location>
        <begin position="22"/>
        <end position="135"/>
    </location>
</feature>
<evidence type="ECO:0000259" key="8">
    <source>
        <dbReference type="PROSITE" id="PS50835"/>
    </source>
</evidence>
<dbReference type="PANTHER" id="PTHR24100:SF51">
    <property type="entry name" value="SELECTION AND UPKEEP OF INTRAEPITHELIAL T-CELLS PROTEIN 7-RELATED"/>
    <property type="match status" value="1"/>
</dbReference>
<dbReference type="AlphaFoldDB" id="A0A671DQC8"/>
<evidence type="ECO:0000256" key="3">
    <source>
        <dbReference type="ARBA" id="ARBA00022989"/>
    </source>
</evidence>
<protein>
    <recommendedName>
        <fullName evidence="8">Ig-like domain-containing protein</fullName>
    </recommendedName>
</protein>
<keyword evidence="6" id="KW-0393">Immunoglobulin domain</keyword>
<keyword evidence="2" id="KW-0812">Transmembrane</keyword>
<sequence length="241" mass="26470">PVLTGFLLLFSLLFLFCFIVVEKWTVTTSTGHLMATVGGQAELSCQLSPPRSAQHMEVGWFKGNQSKLIYLYKGGHEVNGEAAPEYVDRTEFVEEAISTGKVTLRLHNISVSDNGPYQCSFKDSDFSDMSGMNLSVAALGVEMQIYVYTPVANGLMVECNSGGWFPQPQMEWRDNKGEVVPHSSKSYSKDGAGLFHMKMTLFLRNKSQGNVTCYILNPLIGKGKQTNIIIAGECLAGFGCQ</sequence>
<dbReference type="GeneTree" id="ENSGT00940000164707"/>
<proteinExistence type="predicted"/>
<dbReference type="Gene3D" id="2.60.40.10">
    <property type="entry name" value="Immunoglobulins"/>
    <property type="match status" value="2"/>
</dbReference>
<evidence type="ECO:0000256" key="4">
    <source>
        <dbReference type="ARBA" id="ARBA00023136"/>
    </source>
</evidence>
<accession>A0A671DQC8</accession>
<evidence type="ECO:0000256" key="2">
    <source>
        <dbReference type="ARBA" id="ARBA00022692"/>
    </source>
</evidence>
<keyword evidence="3" id="KW-1133">Transmembrane helix</keyword>
<evidence type="ECO:0000256" key="5">
    <source>
        <dbReference type="ARBA" id="ARBA00023157"/>
    </source>
</evidence>
<keyword evidence="5" id="KW-1015">Disulfide bond</keyword>
<dbReference type="Pfam" id="PF22705">
    <property type="entry name" value="C2-set_3"/>
    <property type="match status" value="1"/>
</dbReference>
<dbReference type="InterPro" id="IPR013106">
    <property type="entry name" value="Ig_V-set"/>
</dbReference>
<evidence type="ECO:0000256" key="7">
    <source>
        <dbReference type="SAM" id="SignalP"/>
    </source>
</evidence>
<reference evidence="9 10" key="2">
    <citation type="journal article" date="2018" name="Annu Rev Anim Biosci">
        <title>Bat Biology, Genomes, and the Bat1K Project: To Generate Chromosome-Level Genomes for All Living Bat Species.</title>
        <authorList>
            <person name="Teeling E.C."/>
            <person name="Vernes S.C."/>
            <person name="Davalos L.M."/>
            <person name="Ray D.A."/>
            <person name="Gilbert M.T.P."/>
            <person name="Myers E."/>
        </authorList>
    </citation>
    <scope>NUCLEOTIDE SEQUENCE</scope>
</reference>
<dbReference type="FunFam" id="2.60.40.10:FF:000088">
    <property type="entry name" value="Butyrophilin subfamily 1 member A1"/>
    <property type="match status" value="1"/>
</dbReference>
<comment type="subcellular location">
    <subcellularLocation>
        <location evidence="1">Membrane</location>
    </subcellularLocation>
</comment>
<dbReference type="FunFam" id="2.60.40.10:FF:000183">
    <property type="entry name" value="Myelin-oligodendrocyte glycoprotein"/>
    <property type="match status" value="1"/>
</dbReference>
<dbReference type="FunCoup" id="A0A671DQC8">
    <property type="interactions" value="4"/>
</dbReference>
<keyword evidence="7" id="KW-0732">Signal</keyword>
<reference evidence="9" key="4">
    <citation type="submission" date="2025-08" db="UniProtKB">
        <authorList>
            <consortium name="Ensembl"/>
        </authorList>
    </citation>
    <scope>IDENTIFICATION</scope>
</reference>
<dbReference type="Proteomes" id="UP000472240">
    <property type="component" value="Chromosome 9"/>
</dbReference>
<keyword evidence="10" id="KW-1185">Reference proteome</keyword>
<dbReference type="Ensembl" id="ENSRFET00010003393.1">
    <property type="protein sequence ID" value="ENSRFEP00010003085.1"/>
    <property type="gene ID" value="ENSRFEG00010002204.1"/>
</dbReference>
<dbReference type="SMART" id="SM00406">
    <property type="entry name" value="IGv"/>
    <property type="match status" value="1"/>
</dbReference>
<dbReference type="InterPro" id="IPR036179">
    <property type="entry name" value="Ig-like_dom_sf"/>
</dbReference>
<dbReference type="PANTHER" id="PTHR24100">
    <property type="entry name" value="BUTYROPHILIN"/>
    <property type="match status" value="1"/>
</dbReference>
<dbReference type="SMART" id="SM00409">
    <property type="entry name" value="IG"/>
    <property type="match status" value="1"/>
</dbReference>
<feature type="chain" id="PRO_5025473852" description="Ig-like domain-containing protein" evidence="7">
    <location>
        <begin position="24"/>
        <end position="241"/>
    </location>
</feature>
<dbReference type="GO" id="GO:0001817">
    <property type="term" value="P:regulation of cytokine production"/>
    <property type="evidence" value="ECO:0007669"/>
    <property type="project" value="TreeGrafter"/>
</dbReference>
<dbReference type="InterPro" id="IPR050504">
    <property type="entry name" value="IgSF_BTN/MOG"/>
</dbReference>
<reference evidence="9 10" key="1">
    <citation type="journal article" date="2015" name="Annu Rev Anim Biosci">
        <title>The Genome 10K Project: a way forward.</title>
        <authorList>
            <person name="Koepfli K.P."/>
            <person name="Paten B."/>
            <person name="O'Brien S.J."/>
            <person name="Koepfli K.P."/>
            <person name="Paten B."/>
            <person name="Antunes A."/>
            <person name="Belov K."/>
            <person name="Bustamante C."/>
            <person name="Castoe T.A."/>
            <person name="Clawson H."/>
            <person name="Crawford A.J."/>
            <person name="Diekhans M."/>
            <person name="Distel D."/>
            <person name="Durbin R."/>
            <person name="Earl D."/>
            <person name="Fujita M.K."/>
            <person name="Gamble T."/>
            <person name="Georges A."/>
            <person name="Gemmell N."/>
            <person name="Gilbert M.T."/>
            <person name="Graves J.M."/>
            <person name="Green R.E."/>
            <person name="Hickey G."/>
            <person name="Jarvis E.D."/>
            <person name="Johnson W."/>
            <person name="Komissarov A."/>
            <person name="Korf I."/>
            <person name="Kuhn R."/>
            <person name="Larkin D.M."/>
            <person name="Lewin H."/>
            <person name="Lopez J.V."/>
            <person name="Ma J."/>
            <person name="Marques-Bonet T."/>
            <person name="Miller W."/>
            <person name="Murphy R."/>
            <person name="Pevzner P."/>
            <person name="Shapiro B."/>
            <person name="Steiner C."/>
            <person name="Tamazian G."/>
            <person name="Venkatesh B."/>
            <person name="Wang J."/>
            <person name="Wayne R."/>
            <person name="Wiley E."/>
            <person name="Yang H."/>
            <person name="Zhang G."/>
            <person name="Haussler D."/>
            <person name="Ryder O."/>
            <person name="O'Brien S.J."/>
        </authorList>
    </citation>
    <scope>NUCLEOTIDE SEQUENCE</scope>
</reference>
<dbReference type="InterPro" id="IPR003599">
    <property type="entry name" value="Ig_sub"/>
</dbReference>
<dbReference type="OMA" id="QMEWRDN"/>
<dbReference type="InterPro" id="IPR053896">
    <property type="entry name" value="BTN3A2-like_Ig-C"/>
</dbReference>
<evidence type="ECO:0000313" key="10">
    <source>
        <dbReference type="Proteomes" id="UP000472240"/>
    </source>
</evidence>
<organism evidence="9 10">
    <name type="scientific">Rhinolophus ferrumequinum</name>
    <name type="common">Greater horseshoe bat</name>
    <dbReference type="NCBI Taxonomy" id="59479"/>
    <lineage>
        <taxon>Eukaryota</taxon>
        <taxon>Metazoa</taxon>
        <taxon>Chordata</taxon>
        <taxon>Craniata</taxon>
        <taxon>Vertebrata</taxon>
        <taxon>Euteleostomi</taxon>
        <taxon>Mammalia</taxon>
        <taxon>Eutheria</taxon>
        <taxon>Laurasiatheria</taxon>
        <taxon>Chiroptera</taxon>
        <taxon>Yinpterochiroptera</taxon>
        <taxon>Rhinolophoidea</taxon>
        <taxon>Rhinolophidae</taxon>
        <taxon>Rhinolophinae</taxon>
        <taxon>Rhinolophus</taxon>
    </lineage>
</organism>
<name>A0A671DQC8_RHIFE</name>
<dbReference type="InParanoid" id="A0A671DQC8"/>
<dbReference type="Pfam" id="PF07686">
    <property type="entry name" value="V-set"/>
    <property type="match status" value="1"/>
</dbReference>
<dbReference type="GO" id="GO:0050852">
    <property type="term" value="P:T cell receptor signaling pathway"/>
    <property type="evidence" value="ECO:0007669"/>
    <property type="project" value="TreeGrafter"/>
</dbReference>
<dbReference type="PROSITE" id="PS50835">
    <property type="entry name" value="IG_LIKE"/>
    <property type="match status" value="1"/>
</dbReference>
<evidence type="ECO:0000256" key="1">
    <source>
        <dbReference type="ARBA" id="ARBA00004370"/>
    </source>
</evidence>
<evidence type="ECO:0000313" key="9">
    <source>
        <dbReference type="Ensembl" id="ENSRFEP00010003085.1"/>
    </source>
</evidence>
<evidence type="ECO:0000256" key="6">
    <source>
        <dbReference type="ARBA" id="ARBA00023319"/>
    </source>
</evidence>
<dbReference type="InterPro" id="IPR007110">
    <property type="entry name" value="Ig-like_dom"/>
</dbReference>